<evidence type="ECO:0000313" key="5">
    <source>
        <dbReference type="Proteomes" id="UP000784919"/>
    </source>
</evidence>
<feature type="compositionally biased region" description="Low complexity" evidence="1">
    <location>
        <begin position="213"/>
        <end position="222"/>
    </location>
</feature>
<reference evidence="3 4" key="1">
    <citation type="journal article" date="2020" name="bioRxiv">
        <title>Whole genome comparisons of ergot fungi reveals the divergence and evolution of species within the genus Claviceps are the result of varying mechanisms driving genome evolution and host range expansion.</title>
        <authorList>
            <person name="Wyka S.A."/>
            <person name="Mondo S.J."/>
            <person name="Liu M."/>
            <person name="Dettman J."/>
            <person name="Nalam V."/>
            <person name="Broders K.D."/>
        </authorList>
    </citation>
    <scope>NUCLEOTIDE SEQUENCE</scope>
    <source>
        <strain evidence="3">CCC 1102</strain>
        <strain evidence="2 4">LM583</strain>
    </source>
</reference>
<evidence type="ECO:0000313" key="2">
    <source>
        <dbReference type="EMBL" id="KAG5956705.1"/>
    </source>
</evidence>
<dbReference type="AlphaFoldDB" id="A0A9P7MUA9"/>
<dbReference type="EMBL" id="SRPR01000197">
    <property type="protein sequence ID" value="KAG5956705.1"/>
    <property type="molecule type" value="Genomic_DNA"/>
</dbReference>
<dbReference type="Proteomes" id="UP000784919">
    <property type="component" value="Unassembled WGS sequence"/>
</dbReference>
<evidence type="ECO:0000256" key="1">
    <source>
        <dbReference type="SAM" id="MobiDB-lite"/>
    </source>
</evidence>
<feature type="region of interest" description="Disordered" evidence="1">
    <location>
        <begin position="195"/>
        <end position="237"/>
    </location>
</feature>
<evidence type="ECO:0000313" key="4">
    <source>
        <dbReference type="Proteomes" id="UP000742024"/>
    </source>
</evidence>
<evidence type="ECO:0000313" key="3">
    <source>
        <dbReference type="EMBL" id="KAG5970354.1"/>
    </source>
</evidence>
<comment type="caution">
    <text evidence="3">The sequence shown here is derived from an EMBL/GenBank/DDBJ whole genome shotgun (WGS) entry which is preliminary data.</text>
</comment>
<dbReference type="OrthoDB" id="4954355at2759"/>
<sequence length="237" mass="26623">MTGGISTIFSTLSGRQAVRLPFRPTAWKLSPLCVHRSFQTSFCQRRKSDVVSKASFFPEALASDNTASDRAIDWDSDISTRERIPIPKGVKDPFVKKIKYVLSEDKSLPSDALETMPNFSKSERRNLRNFATLKKKEKGRKRMKLDKLLSQAKVKEMKAKRFAADAKEMYDRYERMKEAKRLYDGWKEEIAREAAAKGDATMKGGSEATPKTSSSSSVMSSSAGQNSDHGGPIKPEW</sequence>
<keyword evidence="4" id="KW-1185">Reference proteome</keyword>
<accession>A0A9P7MUA9</accession>
<name>A0A9P7MUA9_9HYPO</name>
<proteinExistence type="predicted"/>
<dbReference type="EMBL" id="SRPS01000080">
    <property type="protein sequence ID" value="KAG5970354.1"/>
    <property type="molecule type" value="Genomic_DNA"/>
</dbReference>
<gene>
    <name evidence="3" type="ORF">E4U56_007804</name>
    <name evidence="2" type="ORF">E4U57_002342</name>
</gene>
<organism evidence="3 5">
    <name type="scientific">Claviceps arundinis</name>
    <dbReference type="NCBI Taxonomy" id="1623583"/>
    <lineage>
        <taxon>Eukaryota</taxon>
        <taxon>Fungi</taxon>
        <taxon>Dikarya</taxon>
        <taxon>Ascomycota</taxon>
        <taxon>Pezizomycotina</taxon>
        <taxon>Sordariomycetes</taxon>
        <taxon>Hypocreomycetidae</taxon>
        <taxon>Hypocreales</taxon>
        <taxon>Clavicipitaceae</taxon>
        <taxon>Claviceps</taxon>
    </lineage>
</organism>
<dbReference type="Proteomes" id="UP000742024">
    <property type="component" value="Unassembled WGS sequence"/>
</dbReference>
<protein>
    <submittedName>
        <fullName evidence="3">Uncharacterized protein</fullName>
    </submittedName>
</protein>